<keyword evidence="1" id="KW-0472">Membrane</keyword>
<evidence type="ECO:0000313" key="2">
    <source>
        <dbReference type="EMBL" id="CUU87956.1"/>
    </source>
</evidence>
<keyword evidence="1" id="KW-1133">Transmembrane helix</keyword>
<dbReference type="EMBL" id="FAVB01000005">
    <property type="protein sequence ID" value="CUU87956.1"/>
    <property type="molecule type" value="Genomic_DNA"/>
</dbReference>
<feature type="transmembrane region" description="Helical" evidence="1">
    <location>
        <begin position="29"/>
        <end position="48"/>
    </location>
</feature>
<keyword evidence="3" id="KW-1185">Reference proteome</keyword>
<dbReference type="AlphaFoldDB" id="A0A0S4SNI9"/>
<protein>
    <submittedName>
        <fullName evidence="2">Uncharacterized protein</fullName>
    </submittedName>
</protein>
<comment type="caution">
    <text evidence="2">The sequence shown here is derived from an EMBL/GenBank/DDBJ whole genome shotgun (WGS) entry which is preliminary data.</text>
</comment>
<keyword evidence="1" id="KW-0812">Transmembrane</keyword>
<organism evidence="2 3">
    <name type="scientific">Campylobacter hyointestinalis subsp. hyointestinalis</name>
    <dbReference type="NCBI Taxonomy" id="91352"/>
    <lineage>
        <taxon>Bacteria</taxon>
        <taxon>Pseudomonadati</taxon>
        <taxon>Campylobacterota</taxon>
        <taxon>Epsilonproteobacteria</taxon>
        <taxon>Campylobacterales</taxon>
        <taxon>Campylobacteraceae</taxon>
        <taxon>Campylobacter</taxon>
    </lineage>
</organism>
<reference evidence="2 3" key="1">
    <citation type="submission" date="2015-11" db="EMBL/GenBank/DDBJ databases">
        <authorList>
            <consortium name="Pathogen Informatics"/>
        </authorList>
    </citation>
    <scope>NUCLEOTIDE SEQUENCE [LARGE SCALE GENOMIC DNA]</scope>
    <source>
        <strain evidence="2 3">006A-0059</strain>
    </source>
</reference>
<evidence type="ECO:0000313" key="3">
    <source>
        <dbReference type="Proteomes" id="UP000052237"/>
    </source>
</evidence>
<gene>
    <name evidence="2" type="ORF">ERS686654_01829</name>
</gene>
<name>A0A0S4SNI9_CAMHY</name>
<dbReference type="RefSeq" id="WP_059435377.1">
    <property type="nucleotide sequence ID" value="NZ_FAVB01000005.1"/>
</dbReference>
<dbReference type="Proteomes" id="UP000052237">
    <property type="component" value="Unassembled WGS sequence"/>
</dbReference>
<proteinExistence type="predicted"/>
<sequence length="132" mass="15118">MENSLSFSDEIRATGELINFSGKWGLNEFVVFLLIFGFIAFFVFFWIVNKMSSKNTDLIVEVANKSSEAINNNTAAMREIFAKSHEQTQASNKKLDDIHDDVKEIKFSISHKQVKPSFGKHIQKSEYEDGIY</sequence>
<accession>A0A0S4SNI9</accession>
<evidence type="ECO:0000256" key="1">
    <source>
        <dbReference type="SAM" id="Phobius"/>
    </source>
</evidence>